<dbReference type="EMBL" id="JAUSUZ010000001">
    <property type="protein sequence ID" value="MDQ0368817.1"/>
    <property type="molecule type" value="Genomic_DNA"/>
</dbReference>
<name>A0AAE3W3V9_9ACTN</name>
<evidence type="ECO:0000259" key="1">
    <source>
        <dbReference type="Pfam" id="PF00814"/>
    </source>
</evidence>
<feature type="domain" description="Gcp-like" evidence="1">
    <location>
        <begin position="35"/>
        <end position="130"/>
    </location>
</feature>
<keyword evidence="3" id="KW-1185">Reference proteome</keyword>
<proteinExistence type="predicted"/>
<dbReference type="InterPro" id="IPR022496">
    <property type="entry name" value="T6A_TsaB"/>
</dbReference>
<protein>
    <submittedName>
        <fullName evidence="2">tRNA threonylcarbamoyladenosine biosynthesis protein TsaB</fullName>
    </submittedName>
</protein>
<reference evidence="2 3" key="1">
    <citation type="submission" date="2023-07" db="EMBL/GenBank/DDBJ databases">
        <title>Sequencing the genomes of 1000 actinobacteria strains.</title>
        <authorList>
            <person name="Klenk H.-P."/>
        </authorList>
    </citation>
    <scope>NUCLEOTIDE SEQUENCE [LARGE SCALE GENOMIC DNA]</scope>
    <source>
        <strain evidence="2 3">DSM 44709</strain>
    </source>
</reference>
<comment type="caution">
    <text evidence="2">The sequence shown here is derived from an EMBL/GenBank/DDBJ whole genome shotgun (WGS) entry which is preliminary data.</text>
</comment>
<evidence type="ECO:0000313" key="3">
    <source>
        <dbReference type="Proteomes" id="UP001240236"/>
    </source>
</evidence>
<evidence type="ECO:0000313" key="2">
    <source>
        <dbReference type="EMBL" id="MDQ0368817.1"/>
    </source>
</evidence>
<dbReference type="SUPFAM" id="SSF53067">
    <property type="entry name" value="Actin-like ATPase domain"/>
    <property type="match status" value="1"/>
</dbReference>
<sequence length="216" mass="22221">MGLTLAIETSSINYGVTLDGAETVLRRDDPSFTSIGGLVDTALVAAGRTPADIELIAVDLGPGNLSSVRAGVAYANGLGFSLGRQVVGIHGLRVLAFTAAPAPELPVLCLRNAGAGNVYAAVYEHGKATLMRHDTLTAICESVRASHSAVILAGAFRDQARAQLTGVDVTDSGVEAPTSLATWTLTVSPPADADWAPADFVSPINEQTPPFTGEIP</sequence>
<dbReference type="GO" id="GO:0002949">
    <property type="term" value="P:tRNA threonylcarbamoyladenosine modification"/>
    <property type="evidence" value="ECO:0007669"/>
    <property type="project" value="InterPro"/>
</dbReference>
<dbReference type="InterPro" id="IPR000905">
    <property type="entry name" value="Gcp-like_dom"/>
</dbReference>
<dbReference type="NCBIfam" id="TIGR03725">
    <property type="entry name" value="T6A_YeaZ"/>
    <property type="match status" value="1"/>
</dbReference>
<dbReference type="RefSeq" id="WP_307243596.1">
    <property type="nucleotide sequence ID" value="NZ_JAUSUZ010000001.1"/>
</dbReference>
<dbReference type="Gene3D" id="3.30.420.40">
    <property type="match status" value="2"/>
</dbReference>
<dbReference type="InterPro" id="IPR043129">
    <property type="entry name" value="ATPase_NBD"/>
</dbReference>
<gene>
    <name evidence="2" type="ORF">J2S42_005486</name>
</gene>
<accession>A0AAE3W3V9</accession>
<organism evidence="2 3">
    <name type="scientific">Catenuloplanes indicus</name>
    <dbReference type="NCBI Taxonomy" id="137267"/>
    <lineage>
        <taxon>Bacteria</taxon>
        <taxon>Bacillati</taxon>
        <taxon>Actinomycetota</taxon>
        <taxon>Actinomycetes</taxon>
        <taxon>Micromonosporales</taxon>
        <taxon>Micromonosporaceae</taxon>
        <taxon>Catenuloplanes</taxon>
    </lineage>
</organism>
<dbReference type="Proteomes" id="UP001240236">
    <property type="component" value="Unassembled WGS sequence"/>
</dbReference>
<dbReference type="Pfam" id="PF00814">
    <property type="entry name" value="TsaD"/>
    <property type="match status" value="1"/>
</dbReference>
<dbReference type="AlphaFoldDB" id="A0AAE3W3V9"/>